<organism evidence="11 12">
    <name type="scientific">Oceanirhabdus seepicola</name>
    <dbReference type="NCBI Taxonomy" id="2828781"/>
    <lineage>
        <taxon>Bacteria</taxon>
        <taxon>Bacillati</taxon>
        <taxon>Bacillota</taxon>
        <taxon>Clostridia</taxon>
        <taxon>Eubacteriales</taxon>
        <taxon>Clostridiaceae</taxon>
        <taxon>Oceanirhabdus</taxon>
    </lineage>
</organism>
<comment type="caution">
    <text evidence="11">The sequence shown here is derived from an EMBL/GenBank/DDBJ whole genome shotgun (WGS) entry which is preliminary data.</text>
</comment>
<dbReference type="InterPro" id="IPR009078">
    <property type="entry name" value="Ferritin-like_SF"/>
</dbReference>
<evidence type="ECO:0000256" key="4">
    <source>
        <dbReference type="ARBA" id="ARBA00022723"/>
    </source>
</evidence>
<dbReference type="PANTHER" id="PTHR11431:SF127">
    <property type="entry name" value="BACTERIAL NON-HEME FERRITIN"/>
    <property type="match status" value="1"/>
</dbReference>
<dbReference type="Pfam" id="PF00210">
    <property type="entry name" value="Ferritin"/>
    <property type="match status" value="1"/>
</dbReference>
<comment type="catalytic activity">
    <reaction evidence="7 9">
        <text>4 Fe(2+) + O2 + 6 H2O = 4 iron(III) oxide-hydroxide + 12 H(+)</text>
        <dbReference type="Rhea" id="RHEA:11972"/>
        <dbReference type="ChEBI" id="CHEBI:15377"/>
        <dbReference type="ChEBI" id="CHEBI:15378"/>
        <dbReference type="ChEBI" id="CHEBI:15379"/>
        <dbReference type="ChEBI" id="CHEBI:29033"/>
        <dbReference type="ChEBI" id="CHEBI:78619"/>
        <dbReference type="EC" id="1.16.3.2"/>
    </reaction>
</comment>
<feature type="binding site" evidence="8">
    <location>
        <position position="17"/>
    </location>
    <ligand>
        <name>Fe cation</name>
        <dbReference type="ChEBI" id="CHEBI:24875"/>
        <label>1</label>
    </ligand>
</feature>
<feature type="binding site" evidence="8">
    <location>
        <position position="53"/>
    </location>
    <ligand>
        <name>Fe cation</name>
        <dbReference type="ChEBI" id="CHEBI:24875"/>
        <label>1</label>
    </ligand>
</feature>
<sequence>MISENLFKELNTQIGFEFYSANLYLAMAAYCSSQDMDGFANFFRVQAEEERFHAMKIYDYINDMGGRVNIGAIDEPINEYSSMLDCFEKAYAHEKSVTKRFYDLISLATDEKEFATISFLQWFIDEQREEESTFNKLMKKLQRNKDNSAGVYMIDTELATRTFVVPANNR</sequence>
<dbReference type="GO" id="GO:0008198">
    <property type="term" value="F:ferrous iron binding"/>
    <property type="evidence" value="ECO:0007669"/>
    <property type="project" value="TreeGrafter"/>
</dbReference>
<evidence type="ECO:0000256" key="1">
    <source>
        <dbReference type="ARBA" id="ARBA00002485"/>
    </source>
</evidence>
<dbReference type="GO" id="GO:0042802">
    <property type="term" value="F:identical protein binding"/>
    <property type="evidence" value="ECO:0007669"/>
    <property type="project" value="UniProtKB-ARBA"/>
</dbReference>
<feature type="domain" description="Ferritin-like diiron" evidence="10">
    <location>
        <begin position="1"/>
        <end position="145"/>
    </location>
</feature>
<evidence type="ECO:0000313" key="12">
    <source>
        <dbReference type="Proteomes" id="UP001056429"/>
    </source>
</evidence>
<accession>A0A9J6P7L4</accession>
<evidence type="ECO:0000256" key="8">
    <source>
        <dbReference type="PIRSR" id="PIRSR601519-1"/>
    </source>
</evidence>
<dbReference type="InterPro" id="IPR001519">
    <property type="entry name" value="Ferritin"/>
</dbReference>
<dbReference type="AlphaFoldDB" id="A0A9J6P7L4"/>
<dbReference type="GO" id="GO:0006879">
    <property type="term" value="P:intracellular iron ion homeostasis"/>
    <property type="evidence" value="ECO:0007669"/>
    <property type="project" value="UniProtKB-KW"/>
</dbReference>
<dbReference type="EC" id="1.16.3.2" evidence="9"/>
<dbReference type="GO" id="GO:0006826">
    <property type="term" value="P:iron ion transport"/>
    <property type="evidence" value="ECO:0007669"/>
    <property type="project" value="InterPro"/>
</dbReference>
<keyword evidence="4 8" id="KW-0479">Metal-binding</keyword>
<dbReference type="InterPro" id="IPR008331">
    <property type="entry name" value="Ferritin_DPS_dom"/>
</dbReference>
<proteinExistence type="inferred from homology"/>
<gene>
    <name evidence="11" type="ORF">KDK92_21380</name>
</gene>
<dbReference type="SUPFAM" id="SSF47240">
    <property type="entry name" value="Ferritin-like"/>
    <property type="match status" value="1"/>
</dbReference>
<evidence type="ECO:0000256" key="2">
    <source>
        <dbReference type="ARBA" id="ARBA00006950"/>
    </source>
</evidence>
<reference evidence="11" key="2">
    <citation type="submission" date="2021-04" db="EMBL/GenBank/DDBJ databases">
        <authorList>
            <person name="Dong X."/>
        </authorList>
    </citation>
    <scope>NUCLEOTIDE SEQUENCE</scope>
    <source>
        <strain evidence="11">ZWT</strain>
    </source>
</reference>
<dbReference type="GO" id="GO:0008199">
    <property type="term" value="F:ferric iron binding"/>
    <property type="evidence" value="ECO:0007669"/>
    <property type="project" value="InterPro"/>
</dbReference>
<dbReference type="CDD" id="cd01055">
    <property type="entry name" value="Nonheme_Ferritin"/>
    <property type="match status" value="1"/>
</dbReference>
<dbReference type="EMBL" id="JAGSOJ010000005">
    <property type="protein sequence ID" value="MCM1992284.1"/>
    <property type="molecule type" value="Genomic_DNA"/>
</dbReference>
<feature type="binding site" evidence="8">
    <location>
        <position position="127"/>
    </location>
    <ligand>
        <name>Fe cation</name>
        <dbReference type="ChEBI" id="CHEBI:24875"/>
        <label>1</label>
    </ligand>
</feature>
<dbReference type="Gene3D" id="1.20.1260.10">
    <property type="match status" value="1"/>
</dbReference>
<feature type="binding site" evidence="8">
    <location>
        <position position="94"/>
    </location>
    <ligand>
        <name>Fe cation</name>
        <dbReference type="ChEBI" id="CHEBI:24875"/>
        <label>1</label>
    </ligand>
</feature>
<reference evidence="11" key="1">
    <citation type="journal article" date="2021" name="mSystems">
        <title>Bacteria and Archaea Synergistically Convert Glycine Betaine to Biogenic Methane in the Formosa Cold Seep of the South China Sea.</title>
        <authorList>
            <person name="Li L."/>
            <person name="Zhang W."/>
            <person name="Zhang S."/>
            <person name="Song L."/>
            <person name="Sun Q."/>
            <person name="Zhang H."/>
            <person name="Xiang H."/>
            <person name="Dong X."/>
        </authorList>
    </citation>
    <scope>NUCLEOTIDE SEQUENCE</scope>
    <source>
        <strain evidence="11">ZWT</strain>
    </source>
</reference>
<evidence type="ECO:0000256" key="3">
    <source>
        <dbReference type="ARBA" id="ARBA00022434"/>
    </source>
</evidence>
<evidence type="ECO:0000256" key="5">
    <source>
        <dbReference type="ARBA" id="ARBA00023002"/>
    </source>
</evidence>
<comment type="function">
    <text evidence="1 9">Iron-storage protein.</text>
</comment>
<dbReference type="InterPro" id="IPR012347">
    <property type="entry name" value="Ferritin-like"/>
</dbReference>
<dbReference type="InterPro" id="IPR009040">
    <property type="entry name" value="Ferritin-like_diiron"/>
</dbReference>
<evidence type="ECO:0000313" key="11">
    <source>
        <dbReference type="EMBL" id="MCM1992284.1"/>
    </source>
</evidence>
<evidence type="ECO:0000256" key="9">
    <source>
        <dbReference type="RuleBase" id="RU361145"/>
    </source>
</evidence>
<evidence type="ECO:0000256" key="7">
    <source>
        <dbReference type="ARBA" id="ARBA00048035"/>
    </source>
</evidence>
<dbReference type="Proteomes" id="UP001056429">
    <property type="component" value="Unassembled WGS sequence"/>
</dbReference>
<keyword evidence="12" id="KW-1185">Reference proteome</keyword>
<keyword evidence="3 9" id="KW-0409">Iron storage</keyword>
<dbReference type="RefSeq" id="WP_250861443.1">
    <property type="nucleotide sequence ID" value="NZ_JAGSOJ010000005.1"/>
</dbReference>
<dbReference type="GO" id="GO:0005829">
    <property type="term" value="C:cytosol"/>
    <property type="evidence" value="ECO:0007669"/>
    <property type="project" value="TreeGrafter"/>
</dbReference>
<keyword evidence="6 8" id="KW-0408">Iron</keyword>
<dbReference type="GO" id="GO:0004322">
    <property type="term" value="F:ferroxidase activity"/>
    <property type="evidence" value="ECO:0007669"/>
    <property type="project" value="TreeGrafter"/>
</dbReference>
<comment type="similarity">
    <text evidence="2 9">Belongs to the ferritin family. Prokaryotic subfamily.</text>
</comment>
<keyword evidence="5" id="KW-0560">Oxidoreductase</keyword>
<dbReference type="InterPro" id="IPR041719">
    <property type="entry name" value="Ferritin_prok"/>
</dbReference>
<evidence type="ECO:0000256" key="6">
    <source>
        <dbReference type="ARBA" id="ARBA00023004"/>
    </source>
</evidence>
<name>A0A9J6P7L4_9CLOT</name>
<dbReference type="FunFam" id="1.20.1260.10:FF:000001">
    <property type="entry name" value="Non-heme ferritin"/>
    <property type="match status" value="1"/>
</dbReference>
<dbReference type="PROSITE" id="PS50905">
    <property type="entry name" value="FERRITIN_LIKE"/>
    <property type="match status" value="1"/>
</dbReference>
<feature type="binding site" evidence="8">
    <location>
        <position position="50"/>
    </location>
    <ligand>
        <name>Fe cation</name>
        <dbReference type="ChEBI" id="CHEBI:24875"/>
        <label>1</label>
    </ligand>
</feature>
<comment type="subcellular location">
    <subcellularLocation>
        <location evidence="9">Cytoplasm</location>
    </subcellularLocation>
</comment>
<keyword evidence="9" id="KW-0963">Cytoplasm</keyword>
<dbReference type="PANTHER" id="PTHR11431">
    <property type="entry name" value="FERRITIN"/>
    <property type="match status" value="1"/>
</dbReference>
<evidence type="ECO:0000259" key="10">
    <source>
        <dbReference type="PROSITE" id="PS50905"/>
    </source>
</evidence>
<protein>
    <recommendedName>
        <fullName evidence="9">Ferritin</fullName>
        <ecNumber evidence="9">1.16.3.2</ecNumber>
    </recommendedName>
</protein>